<sequence>MEKNYVVYHLHSDLSNGVTNIDSVTKYNEYIDYAKSLGMKAVAFSEHGSVLEWVHKKNAIEKAGMKYIHAEEFYVTKELYQYPDDTELCESLLGTDPEEAQNKIYEFLEENKFQVRDNYHCVLIAKNYEGVKELNALSSKAFVRDGHFYYQPRISFEELINTSENILITTACIGGILASGTPDIQEDFLNFLIKNKDRCYLEIQHHCDDMQIKYNQYLVKISEQYGIPLIAGTDTHSLNDEHMRGRAIMQKSKDVKFDSESAWDMTFKSYDELVSAYEKQFAIAKDVYLKAIEETNRMADRIEEFKLDYSYKYPKLYDDSLLEIKKKIASGIKWRGIDKKKNYKEYQDRIVYELKTYIHNNALDFMLLEEDYKTELRKNGVKYGYSRGSVSGSLIAYLLGITEVDPIRFNLNFERFMNEERVSLADIDSDWFKEDRWKVREYLFNREKLHCCNIITFNTVKMKGAIKDVGRALGMTPQETQVLSNLVQEDENKHEFVEEKYRLQYSELFEYVDIVVGTITSLGRHAAGLVVAPYPVDDVFGTLYISSDEKPISQINMKEIDSLNFVKLDVLGLDCVGLIYKTCDAVGIPFLTPDNLDFEDKGVWEDIAKDTTLIFQFESDFAGSYLRDILRPQVIEKIKEKNPGLSYIDLMSMANGAIRPAGESYRTKLAAGIYRDNGNDELNKFLAPTLGFLVYQEQIIEFLHRFCGFTMGEADIVRRHFSKKTGTETDIPIIKDGGYMTNIDGKKSEHYIKGFIKTMKDDYDVEQEDAEQIIESFLQVIIDASNYLFSKNHADPYSFLGFACGYLRHYYPLETLTTALNIYASDDEKSLKIKEYVISKGYEILPIQFRKSKAEYQFDKNSNSIYQGISSIKFCNEKIADELYELGNNEYSNFFELLFDIDEKTSVNSKQLMILTGLNFFKEFGENKYLLKLIQYFDKFARKKQINKKKLEELGVTEFLMKKYSGKETATLFKELDNIGLLCELSRQVENKAMGIIESMKFEKEYLGSILYTNSHVSPLYYMVTDFKTYKDTTKPYITARQIRTGKEIKTRIKQGRIFKEDPFGQWSVLKINDFAQEFKKRPNAEGKWEATDELEDILTEYEVIR</sequence>
<dbReference type="InterPro" id="IPR004805">
    <property type="entry name" value="DnaE2/DnaE/PolC"/>
</dbReference>
<dbReference type="Pfam" id="PF14579">
    <property type="entry name" value="HHH_6"/>
    <property type="match status" value="1"/>
</dbReference>
<dbReference type="InterPro" id="IPR029460">
    <property type="entry name" value="DNAPol_HHH"/>
</dbReference>
<dbReference type="PANTHER" id="PTHR32294">
    <property type="entry name" value="DNA POLYMERASE III SUBUNIT ALPHA"/>
    <property type="match status" value="1"/>
</dbReference>
<evidence type="ECO:0000256" key="3">
    <source>
        <dbReference type="ARBA" id="ARBA00022695"/>
    </source>
</evidence>
<dbReference type="InterPro" id="IPR016195">
    <property type="entry name" value="Pol/histidinol_Pase-like"/>
</dbReference>
<dbReference type="Gene3D" id="1.10.10.1600">
    <property type="entry name" value="Bacterial DNA polymerase III alpha subunit, thumb domain"/>
    <property type="match status" value="1"/>
</dbReference>
<dbReference type="Gene3D" id="3.20.20.140">
    <property type="entry name" value="Metal-dependent hydrolases"/>
    <property type="match status" value="1"/>
</dbReference>
<name>A0A9Q4HYG1_MEDGN</name>
<comment type="caution">
    <text evidence="8">The sequence shown here is derived from an EMBL/GenBank/DDBJ whole genome shotgun (WGS) entry which is preliminary data.</text>
</comment>
<accession>A0A9Q4HYG1</accession>
<protein>
    <recommendedName>
        <fullName evidence="1">DNA-directed DNA polymerase</fullName>
        <ecNumber evidence="1">2.7.7.7</ecNumber>
    </recommendedName>
</protein>
<evidence type="ECO:0000256" key="2">
    <source>
        <dbReference type="ARBA" id="ARBA00022679"/>
    </source>
</evidence>
<keyword evidence="4" id="KW-0235">DNA replication</keyword>
<evidence type="ECO:0000256" key="5">
    <source>
        <dbReference type="ARBA" id="ARBA00022932"/>
    </source>
</evidence>
<evidence type="ECO:0000256" key="6">
    <source>
        <dbReference type="ARBA" id="ARBA00049244"/>
    </source>
</evidence>
<keyword evidence="2" id="KW-0808">Transferase</keyword>
<proteinExistence type="predicted"/>
<gene>
    <name evidence="8" type="ORF">OZZ17_03800</name>
</gene>
<dbReference type="Pfam" id="PF07733">
    <property type="entry name" value="DNA_pol3_alpha"/>
    <property type="match status" value="1"/>
</dbReference>
<dbReference type="InterPro" id="IPR041931">
    <property type="entry name" value="DNA_pol3_alpha_thumb_dom"/>
</dbReference>
<keyword evidence="5" id="KW-0239">DNA-directed DNA polymerase</keyword>
<dbReference type="Gene3D" id="1.10.150.870">
    <property type="match status" value="1"/>
</dbReference>
<dbReference type="InterPro" id="IPR003141">
    <property type="entry name" value="Pol/His_phosphatase_N"/>
</dbReference>
<organism evidence="8 9">
    <name type="scientific">Mediterraneibacter gnavus</name>
    <name type="common">Ruminococcus gnavus</name>
    <dbReference type="NCBI Taxonomy" id="33038"/>
    <lineage>
        <taxon>Bacteria</taxon>
        <taxon>Bacillati</taxon>
        <taxon>Bacillota</taxon>
        <taxon>Clostridia</taxon>
        <taxon>Lachnospirales</taxon>
        <taxon>Lachnospiraceae</taxon>
        <taxon>Mediterraneibacter</taxon>
    </lineage>
</organism>
<dbReference type="EMBL" id="JAPRAY010000003">
    <property type="protein sequence ID" value="MCZ0666661.1"/>
    <property type="molecule type" value="Genomic_DNA"/>
</dbReference>
<keyword evidence="3" id="KW-0548">Nucleotidyltransferase</keyword>
<dbReference type="InterPro" id="IPR004013">
    <property type="entry name" value="PHP_dom"/>
</dbReference>
<dbReference type="AlphaFoldDB" id="A0A9Q4HYG1"/>
<evidence type="ECO:0000259" key="7">
    <source>
        <dbReference type="SMART" id="SM00481"/>
    </source>
</evidence>
<dbReference type="SUPFAM" id="SSF89550">
    <property type="entry name" value="PHP domain-like"/>
    <property type="match status" value="1"/>
</dbReference>
<dbReference type="EC" id="2.7.7.7" evidence="1"/>
<feature type="domain" description="Polymerase/histidinol phosphatase N-terminal" evidence="7">
    <location>
        <begin position="6"/>
        <end position="77"/>
    </location>
</feature>
<evidence type="ECO:0000313" key="8">
    <source>
        <dbReference type="EMBL" id="MCZ0666661.1"/>
    </source>
</evidence>
<dbReference type="RefSeq" id="WP_268803421.1">
    <property type="nucleotide sequence ID" value="NZ_JAPRAY010000003.1"/>
</dbReference>
<dbReference type="SMART" id="SM00481">
    <property type="entry name" value="POLIIIAc"/>
    <property type="match status" value="1"/>
</dbReference>
<dbReference type="GO" id="GO:0003887">
    <property type="term" value="F:DNA-directed DNA polymerase activity"/>
    <property type="evidence" value="ECO:0007669"/>
    <property type="project" value="UniProtKB-KW"/>
</dbReference>
<dbReference type="GO" id="GO:0008408">
    <property type="term" value="F:3'-5' exonuclease activity"/>
    <property type="evidence" value="ECO:0007669"/>
    <property type="project" value="InterPro"/>
</dbReference>
<dbReference type="InterPro" id="IPR011708">
    <property type="entry name" value="DNA_pol3_alpha_NTPase_dom"/>
</dbReference>
<dbReference type="GO" id="GO:0006260">
    <property type="term" value="P:DNA replication"/>
    <property type="evidence" value="ECO:0007669"/>
    <property type="project" value="UniProtKB-KW"/>
</dbReference>
<evidence type="ECO:0000256" key="4">
    <source>
        <dbReference type="ARBA" id="ARBA00022705"/>
    </source>
</evidence>
<dbReference type="Pfam" id="PF17657">
    <property type="entry name" value="DNA_pol3_finger"/>
    <property type="match status" value="1"/>
</dbReference>
<evidence type="ECO:0000313" key="9">
    <source>
        <dbReference type="Proteomes" id="UP001079535"/>
    </source>
</evidence>
<dbReference type="Pfam" id="PF02811">
    <property type="entry name" value="PHP"/>
    <property type="match status" value="1"/>
</dbReference>
<reference evidence="8" key="1">
    <citation type="submission" date="2022-11" db="EMBL/GenBank/DDBJ databases">
        <title>Temperate bacteriophages infecting mucin-degrading bacterium Ruminococcus gnavus from the human gut.</title>
        <authorList>
            <person name="Buttimer C."/>
        </authorList>
    </citation>
    <scope>NUCLEOTIDE SEQUENCE</scope>
    <source>
        <strain evidence="8">CCUG 49994</strain>
    </source>
</reference>
<dbReference type="InterPro" id="IPR040982">
    <property type="entry name" value="DNA_pol3_finger"/>
</dbReference>
<comment type="catalytic activity">
    <reaction evidence="6">
        <text>DNA(n) + a 2'-deoxyribonucleoside 5'-triphosphate = DNA(n+1) + diphosphate</text>
        <dbReference type="Rhea" id="RHEA:22508"/>
        <dbReference type="Rhea" id="RHEA-COMP:17339"/>
        <dbReference type="Rhea" id="RHEA-COMP:17340"/>
        <dbReference type="ChEBI" id="CHEBI:33019"/>
        <dbReference type="ChEBI" id="CHEBI:61560"/>
        <dbReference type="ChEBI" id="CHEBI:173112"/>
        <dbReference type="EC" id="2.7.7.7"/>
    </reaction>
</comment>
<evidence type="ECO:0000256" key="1">
    <source>
        <dbReference type="ARBA" id="ARBA00012417"/>
    </source>
</evidence>
<dbReference type="Proteomes" id="UP001079535">
    <property type="component" value="Unassembled WGS sequence"/>
</dbReference>